<protein>
    <submittedName>
        <fullName evidence="1">Uncharacterized protein</fullName>
    </submittedName>
</protein>
<name>A0A0F7LAD3_9VIRU</name>
<proteinExistence type="predicted"/>
<organism evidence="1">
    <name type="scientific">uncultured marine virus</name>
    <dbReference type="NCBI Taxonomy" id="186617"/>
    <lineage>
        <taxon>Viruses</taxon>
        <taxon>environmental samples</taxon>
    </lineage>
</organism>
<sequence>MLPRLPGEVWHVIRERLAPCAHAPGVALHHEALRTARSPRAVEGGSEDAGCVGSGQNRHIWFLAFSSSLMFAGNRVTFVPSNECAPAS</sequence>
<dbReference type="EMBL" id="KR029601">
    <property type="protein sequence ID" value="AKH48046.1"/>
    <property type="molecule type" value="Genomic_DNA"/>
</dbReference>
<evidence type="ECO:0000313" key="1">
    <source>
        <dbReference type="EMBL" id="AKH48046.1"/>
    </source>
</evidence>
<accession>A0A0F7LAD3</accession>
<reference evidence="1" key="1">
    <citation type="journal article" date="2015" name="Front. Microbiol.">
        <title>Combining genomic sequencing methods to explore viral diversity and reveal potential virus-host interactions.</title>
        <authorList>
            <person name="Chow C.E."/>
            <person name="Winget D.M."/>
            <person name="White R.A.III."/>
            <person name="Hallam S.J."/>
            <person name="Suttle C.A."/>
        </authorList>
    </citation>
    <scope>NUCLEOTIDE SEQUENCE</scope>
    <source>
        <strain evidence="1">Oxic1_6</strain>
    </source>
</reference>
<reference evidence="1" key="2">
    <citation type="submission" date="2015-03" db="EMBL/GenBank/DDBJ databases">
        <authorList>
            <person name="Chow C.-E.T."/>
            <person name="Winget D.M."/>
            <person name="White R.A.III."/>
            <person name="Hallam S.J."/>
            <person name="Suttle C.A."/>
        </authorList>
    </citation>
    <scope>NUCLEOTIDE SEQUENCE</scope>
    <source>
        <strain evidence="1">Oxic1_6</strain>
    </source>
</reference>